<evidence type="ECO:0000256" key="1">
    <source>
        <dbReference type="SAM" id="MobiDB-lite"/>
    </source>
</evidence>
<dbReference type="VEuPathDB" id="FungiDB:AeMF1_021686"/>
<dbReference type="EMBL" id="VJMJ01000017">
    <property type="protein sequence ID" value="KAF0743430.1"/>
    <property type="molecule type" value="Genomic_DNA"/>
</dbReference>
<gene>
    <name evidence="2" type="ORF">Ae201684_001901</name>
</gene>
<sequence length="113" mass="12322">MADFVSRVDSLASIRHTKAVPVCDDIALSPAGDNNNEPATPPQSPTKLKKPAKHPPPAPKRRPRTYSPRRASALAALGGPWDNEESDFSPTADEIATSLRTHEEAWQRVKRSS</sequence>
<dbReference type="Proteomes" id="UP000481153">
    <property type="component" value="Unassembled WGS sequence"/>
</dbReference>
<feature type="compositionally biased region" description="Basic residues" evidence="1">
    <location>
        <begin position="47"/>
        <end position="64"/>
    </location>
</feature>
<evidence type="ECO:0000313" key="2">
    <source>
        <dbReference type="EMBL" id="KAF0743430.1"/>
    </source>
</evidence>
<comment type="caution">
    <text evidence="2">The sequence shown here is derived from an EMBL/GenBank/DDBJ whole genome shotgun (WGS) entry which is preliminary data.</text>
</comment>
<dbReference type="OrthoDB" id="10323328at2759"/>
<name>A0A6G0XS71_9STRA</name>
<evidence type="ECO:0000313" key="3">
    <source>
        <dbReference type="Proteomes" id="UP000481153"/>
    </source>
</evidence>
<dbReference type="AlphaFoldDB" id="A0A6G0XS71"/>
<organism evidence="2 3">
    <name type="scientific">Aphanomyces euteiches</name>
    <dbReference type="NCBI Taxonomy" id="100861"/>
    <lineage>
        <taxon>Eukaryota</taxon>
        <taxon>Sar</taxon>
        <taxon>Stramenopiles</taxon>
        <taxon>Oomycota</taxon>
        <taxon>Saprolegniomycetes</taxon>
        <taxon>Saprolegniales</taxon>
        <taxon>Verrucalvaceae</taxon>
        <taxon>Aphanomyces</taxon>
    </lineage>
</organism>
<protein>
    <submittedName>
        <fullName evidence="2">Uncharacterized protein</fullName>
    </submittedName>
</protein>
<accession>A0A6G0XS71</accession>
<reference evidence="2 3" key="1">
    <citation type="submission" date="2019-07" db="EMBL/GenBank/DDBJ databases">
        <title>Genomics analysis of Aphanomyces spp. identifies a new class of oomycete effector associated with host adaptation.</title>
        <authorList>
            <person name="Gaulin E."/>
        </authorList>
    </citation>
    <scope>NUCLEOTIDE SEQUENCE [LARGE SCALE GENOMIC DNA]</scope>
    <source>
        <strain evidence="2 3">ATCC 201684</strain>
    </source>
</reference>
<keyword evidence="3" id="KW-1185">Reference proteome</keyword>
<proteinExistence type="predicted"/>
<feature type="region of interest" description="Disordered" evidence="1">
    <location>
        <begin position="26"/>
        <end position="90"/>
    </location>
</feature>